<comment type="similarity">
    <text evidence="2 11">Belongs to the shikimate kinase family.</text>
</comment>
<keyword evidence="11" id="KW-0963">Cytoplasm</keyword>
<dbReference type="PROSITE" id="PS01128">
    <property type="entry name" value="SHIKIMATE_KINASE"/>
    <property type="match status" value="1"/>
</dbReference>
<dbReference type="HAMAP" id="MF_00109">
    <property type="entry name" value="Shikimate_kinase"/>
    <property type="match status" value="1"/>
</dbReference>
<feature type="binding site" evidence="11">
    <location>
        <position position="14"/>
    </location>
    <ligand>
        <name>Mg(2+)</name>
        <dbReference type="ChEBI" id="CHEBI:18420"/>
    </ligand>
</feature>
<evidence type="ECO:0000256" key="5">
    <source>
        <dbReference type="ARBA" id="ARBA00022679"/>
    </source>
</evidence>
<dbReference type="Gene3D" id="3.40.50.300">
    <property type="entry name" value="P-loop containing nucleotide triphosphate hydrolases"/>
    <property type="match status" value="1"/>
</dbReference>
<feature type="binding site" evidence="11">
    <location>
        <begin position="10"/>
        <end position="15"/>
    </location>
    <ligand>
        <name>ATP</name>
        <dbReference type="ChEBI" id="CHEBI:30616"/>
    </ligand>
</feature>
<dbReference type="PRINTS" id="PR01100">
    <property type="entry name" value="SHIKIMTKNASE"/>
</dbReference>
<dbReference type="EMBL" id="CP061799">
    <property type="protein sequence ID" value="QTA81483.1"/>
    <property type="molecule type" value="Genomic_DNA"/>
</dbReference>
<keyword evidence="4 11" id="KW-0028">Amino-acid biosynthesis</keyword>
<dbReference type="InterPro" id="IPR000623">
    <property type="entry name" value="Shikimate_kinase/TSH1"/>
</dbReference>
<keyword evidence="9 11" id="KW-0057">Aromatic amino acid biosynthesis</keyword>
<dbReference type="PANTHER" id="PTHR21087:SF16">
    <property type="entry name" value="SHIKIMATE KINASE 1, CHLOROPLASTIC"/>
    <property type="match status" value="1"/>
</dbReference>
<evidence type="ECO:0000256" key="8">
    <source>
        <dbReference type="ARBA" id="ARBA00022840"/>
    </source>
</evidence>
<feature type="binding site" evidence="11">
    <location>
        <position position="78"/>
    </location>
    <ligand>
        <name>substrate</name>
    </ligand>
</feature>
<dbReference type="CDD" id="cd00464">
    <property type="entry name" value="SK"/>
    <property type="match status" value="1"/>
</dbReference>
<name>A0A975B9R9_9BACT</name>
<dbReference type="InterPro" id="IPR027417">
    <property type="entry name" value="P-loop_NTPase"/>
</dbReference>
<dbReference type="KEGG" id="dli:dnl_38200"/>
<keyword evidence="8 11" id="KW-0067">ATP-binding</keyword>
<gene>
    <name evidence="11 12" type="primary">aroK</name>
    <name evidence="12" type="ORF">dnl_38200</name>
</gene>
<organism evidence="12 13">
    <name type="scientific">Desulfonema limicola</name>
    <dbReference type="NCBI Taxonomy" id="45656"/>
    <lineage>
        <taxon>Bacteria</taxon>
        <taxon>Pseudomonadati</taxon>
        <taxon>Thermodesulfobacteriota</taxon>
        <taxon>Desulfobacteria</taxon>
        <taxon>Desulfobacterales</taxon>
        <taxon>Desulfococcaceae</taxon>
        <taxon>Desulfonema</taxon>
    </lineage>
</organism>
<dbReference type="Pfam" id="PF01202">
    <property type="entry name" value="SKI"/>
    <property type="match status" value="1"/>
</dbReference>
<feature type="binding site" evidence="11">
    <location>
        <position position="139"/>
    </location>
    <ligand>
        <name>substrate</name>
    </ligand>
</feature>
<keyword evidence="6 11" id="KW-0547">Nucleotide-binding</keyword>
<dbReference type="GO" id="GO:0005829">
    <property type="term" value="C:cytosol"/>
    <property type="evidence" value="ECO:0007669"/>
    <property type="project" value="TreeGrafter"/>
</dbReference>
<dbReference type="AlphaFoldDB" id="A0A975B9R9"/>
<evidence type="ECO:0000256" key="7">
    <source>
        <dbReference type="ARBA" id="ARBA00022777"/>
    </source>
</evidence>
<feature type="binding site" evidence="11">
    <location>
        <position position="32"/>
    </location>
    <ligand>
        <name>substrate</name>
    </ligand>
</feature>
<evidence type="ECO:0000313" key="13">
    <source>
        <dbReference type="Proteomes" id="UP000663720"/>
    </source>
</evidence>
<comment type="subunit">
    <text evidence="11">Monomer.</text>
</comment>
<dbReference type="InterPro" id="IPR023000">
    <property type="entry name" value="Shikimate_kinase_CS"/>
</dbReference>
<evidence type="ECO:0000256" key="3">
    <source>
        <dbReference type="ARBA" id="ARBA00012154"/>
    </source>
</evidence>
<comment type="cofactor">
    <cofactor evidence="11">
        <name>Mg(2+)</name>
        <dbReference type="ChEBI" id="CHEBI:18420"/>
    </cofactor>
    <text evidence="11">Binds 1 Mg(2+) ion per subunit.</text>
</comment>
<protein>
    <recommendedName>
        <fullName evidence="3 11">Shikimate kinase</fullName>
        <shortName evidence="11">SK</shortName>
        <ecNumber evidence="3 11">2.7.1.71</ecNumber>
    </recommendedName>
</protein>
<evidence type="ECO:0000256" key="2">
    <source>
        <dbReference type="ARBA" id="ARBA00006997"/>
    </source>
</evidence>
<keyword evidence="5 11" id="KW-0808">Transferase</keyword>
<dbReference type="PANTHER" id="PTHR21087">
    <property type="entry name" value="SHIKIMATE KINASE"/>
    <property type="match status" value="1"/>
</dbReference>
<keyword evidence="11" id="KW-0479">Metal-binding</keyword>
<comment type="pathway">
    <text evidence="1 11">Metabolic intermediate biosynthesis; chorismate biosynthesis; chorismate from D-erythrose 4-phosphate and phosphoenolpyruvate: step 5/7.</text>
</comment>
<comment type="function">
    <text evidence="11">Catalyzes the specific phosphorylation of the 3-hydroxyl group of shikimic acid using ATP as a cosubstrate.</text>
</comment>
<evidence type="ECO:0000256" key="6">
    <source>
        <dbReference type="ARBA" id="ARBA00022741"/>
    </source>
</evidence>
<accession>A0A975B9R9</accession>
<evidence type="ECO:0000256" key="4">
    <source>
        <dbReference type="ARBA" id="ARBA00022605"/>
    </source>
</evidence>
<dbReference type="GO" id="GO:0000287">
    <property type="term" value="F:magnesium ion binding"/>
    <property type="evidence" value="ECO:0007669"/>
    <property type="project" value="UniProtKB-UniRule"/>
</dbReference>
<comment type="catalytic activity">
    <reaction evidence="10 11">
        <text>shikimate + ATP = 3-phosphoshikimate + ADP + H(+)</text>
        <dbReference type="Rhea" id="RHEA:13121"/>
        <dbReference type="ChEBI" id="CHEBI:15378"/>
        <dbReference type="ChEBI" id="CHEBI:30616"/>
        <dbReference type="ChEBI" id="CHEBI:36208"/>
        <dbReference type="ChEBI" id="CHEBI:145989"/>
        <dbReference type="ChEBI" id="CHEBI:456216"/>
        <dbReference type="EC" id="2.7.1.71"/>
    </reaction>
</comment>
<dbReference type="GO" id="GO:0004765">
    <property type="term" value="F:shikimate kinase activity"/>
    <property type="evidence" value="ECO:0007669"/>
    <property type="project" value="UniProtKB-UniRule"/>
</dbReference>
<dbReference type="GO" id="GO:0009423">
    <property type="term" value="P:chorismate biosynthetic process"/>
    <property type="evidence" value="ECO:0007669"/>
    <property type="project" value="UniProtKB-UniRule"/>
</dbReference>
<feature type="binding site" evidence="11">
    <location>
        <position position="120"/>
    </location>
    <ligand>
        <name>ATP</name>
        <dbReference type="ChEBI" id="CHEBI:30616"/>
    </ligand>
</feature>
<sequence>MNIFLIGYRCTGKTSVGKALAGKLTRPFIDADEELVKKNRVTISDMVAEHGWEFFREKERAVIKSLCSLENHVIATGGGAVLNPDNVKDMKETGLVIWLKASAETIHSRIIQDIKTLEQRPALTHKNLMEEIKETLELRNPLYQYAADFAIDTDLSDTDEICNRIKERL</sequence>
<evidence type="ECO:0000256" key="11">
    <source>
        <dbReference type="HAMAP-Rule" id="MF_00109"/>
    </source>
</evidence>
<feature type="binding site" evidence="11">
    <location>
        <position position="56"/>
    </location>
    <ligand>
        <name>substrate</name>
    </ligand>
</feature>
<reference evidence="12" key="1">
    <citation type="journal article" date="2021" name="Microb. Physiol.">
        <title>Proteogenomic Insights into the Physiology of Marine, Sulfate-Reducing, Filamentous Desulfonema limicola and Desulfonema magnum.</title>
        <authorList>
            <person name="Schnaars V."/>
            <person name="Wohlbrand L."/>
            <person name="Scheve S."/>
            <person name="Hinrichs C."/>
            <person name="Reinhardt R."/>
            <person name="Rabus R."/>
        </authorList>
    </citation>
    <scope>NUCLEOTIDE SEQUENCE</scope>
    <source>
        <strain evidence="12">5ac10</strain>
    </source>
</reference>
<dbReference type="Proteomes" id="UP000663720">
    <property type="component" value="Chromosome"/>
</dbReference>
<comment type="subcellular location">
    <subcellularLocation>
        <location evidence="11">Cytoplasm</location>
    </subcellularLocation>
</comment>
<dbReference type="RefSeq" id="WP_207687509.1">
    <property type="nucleotide sequence ID" value="NZ_CP061799.1"/>
</dbReference>
<keyword evidence="11" id="KW-0460">Magnesium</keyword>
<dbReference type="EC" id="2.7.1.71" evidence="3 11"/>
<proteinExistence type="inferred from homology"/>
<dbReference type="SUPFAM" id="SSF52540">
    <property type="entry name" value="P-loop containing nucleoside triphosphate hydrolases"/>
    <property type="match status" value="1"/>
</dbReference>
<keyword evidence="7 11" id="KW-0418">Kinase</keyword>
<dbReference type="GO" id="GO:0005524">
    <property type="term" value="F:ATP binding"/>
    <property type="evidence" value="ECO:0007669"/>
    <property type="project" value="UniProtKB-UniRule"/>
</dbReference>
<dbReference type="GO" id="GO:0009073">
    <property type="term" value="P:aromatic amino acid family biosynthetic process"/>
    <property type="evidence" value="ECO:0007669"/>
    <property type="project" value="UniProtKB-KW"/>
</dbReference>
<evidence type="ECO:0000256" key="10">
    <source>
        <dbReference type="ARBA" id="ARBA00048567"/>
    </source>
</evidence>
<evidence type="ECO:0000256" key="9">
    <source>
        <dbReference type="ARBA" id="ARBA00023141"/>
    </source>
</evidence>
<dbReference type="GO" id="GO:0008652">
    <property type="term" value="P:amino acid biosynthetic process"/>
    <property type="evidence" value="ECO:0007669"/>
    <property type="project" value="UniProtKB-KW"/>
</dbReference>
<evidence type="ECO:0000313" key="12">
    <source>
        <dbReference type="EMBL" id="QTA81483.1"/>
    </source>
</evidence>
<evidence type="ECO:0000256" key="1">
    <source>
        <dbReference type="ARBA" id="ARBA00004842"/>
    </source>
</evidence>
<dbReference type="InterPro" id="IPR031322">
    <property type="entry name" value="Shikimate/glucono_kinase"/>
</dbReference>
<comment type="caution">
    <text evidence="11">Lacks conserved residue(s) required for the propagation of feature annotation.</text>
</comment>
<keyword evidence="13" id="KW-1185">Reference proteome</keyword>